<dbReference type="InterPro" id="IPR000551">
    <property type="entry name" value="MerR-type_HTH_dom"/>
</dbReference>
<feature type="domain" description="HTH merR-type" evidence="5">
    <location>
        <begin position="21"/>
        <end position="90"/>
    </location>
</feature>
<keyword evidence="3" id="KW-0238">DNA-binding</keyword>
<gene>
    <name evidence="6" type="ORF">IV88_GL000887</name>
</gene>
<dbReference type="OrthoDB" id="9806513at2"/>
<dbReference type="PANTHER" id="PTHR30204">
    <property type="entry name" value="REDOX-CYCLING DRUG-SENSING TRANSCRIPTIONAL ACTIVATOR SOXR"/>
    <property type="match status" value="1"/>
</dbReference>
<dbReference type="CDD" id="cd01105">
    <property type="entry name" value="HTH_GlnR-like"/>
    <property type="match status" value="1"/>
</dbReference>
<evidence type="ECO:0000256" key="4">
    <source>
        <dbReference type="ARBA" id="ARBA00023163"/>
    </source>
</evidence>
<dbReference type="InterPro" id="IPR009061">
    <property type="entry name" value="DNA-bd_dom_put_sf"/>
</dbReference>
<dbReference type="GO" id="GO:0003700">
    <property type="term" value="F:DNA-binding transcription factor activity"/>
    <property type="evidence" value="ECO:0007669"/>
    <property type="project" value="InterPro"/>
</dbReference>
<evidence type="ECO:0000259" key="5">
    <source>
        <dbReference type="PROSITE" id="PS50937"/>
    </source>
</evidence>
<sequence length="149" mass="17066">METPTDRFRKVKNLIDQDALLLSIGDVATATGVSTRQIRYWEKKGYINSTLSESGQRKFTYFELLTVGMIQSRIEAGYTLSGAVKEVQETSGVFKELRKFLQERMDQVNEISTGYEFDLGEVEGVDENKHLFLSLEKGHKRSFKVKKCK</sequence>
<protein>
    <recommendedName>
        <fullName evidence="5">HTH merR-type domain-containing protein</fullName>
    </recommendedName>
</protein>
<dbReference type="AlphaFoldDB" id="A0A0R2NCQ8"/>
<dbReference type="SUPFAM" id="SSF46955">
    <property type="entry name" value="Putative DNA-binding domain"/>
    <property type="match status" value="1"/>
</dbReference>
<evidence type="ECO:0000256" key="1">
    <source>
        <dbReference type="ARBA" id="ARBA00022491"/>
    </source>
</evidence>
<evidence type="ECO:0000256" key="3">
    <source>
        <dbReference type="ARBA" id="ARBA00023125"/>
    </source>
</evidence>
<keyword evidence="4" id="KW-0804">Transcription</keyword>
<dbReference type="PROSITE" id="PS50937">
    <property type="entry name" value="HTH_MERR_2"/>
    <property type="match status" value="1"/>
</dbReference>
<dbReference type="Pfam" id="PF13411">
    <property type="entry name" value="MerR_1"/>
    <property type="match status" value="1"/>
</dbReference>
<comment type="caution">
    <text evidence="6">The sequence shown here is derived from an EMBL/GenBank/DDBJ whole genome shotgun (WGS) entry which is preliminary data.</text>
</comment>
<evidence type="ECO:0000313" key="6">
    <source>
        <dbReference type="EMBL" id="KRO23678.1"/>
    </source>
</evidence>
<dbReference type="InterPro" id="IPR047057">
    <property type="entry name" value="MerR_fam"/>
</dbReference>
<dbReference type="EMBL" id="JQCQ01000028">
    <property type="protein sequence ID" value="KRO23678.1"/>
    <property type="molecule type" value="Genomic_DNA"/>
</dbReference>
<evidence type="ECO:0000256" key="2">
    <source>
        <dbReference type="ARBA" id="ARBA00023015"/>
    </source>
</evidence>
<dbReference type="Gene3D" id="1.10.1660.10">
    <property type="match status" value="1"/>
</dbReference>
<proteinExistence type="predicted"/>
<accession>A0A0R2NCQ8</accession>
<keyword evidence="1" id="KW-0678">Repressor</keyword>
<dbReference type="SMART" id="SM00422">
    <property type="entry name" value="HTH_MERR"/>
    <property type="match status" value="1"/>
</dbReference>
<dbReference type="RefSeq" id="WP_057800078.1">
    <property type="nucleotide sequence ID" value="NZ_BJZZ01000027.1"/>
</dbReference>
<keyword evidence="7" id="KW-1185">Reference proteome</keyword>
<name>A0A0R2NCQ8_9LACO</name>
<dbReference type="Proteomes" id="UP000051249">
    <property type="component" value="Unassembled WGS sequence"/>
</dbReference>
<organism evidence="6 7">
    <name type="scientific">Pediococcus argentinicus</name>
    <dbReference type="NCBI Taxonomy" id="480391"/>
    <lineage>
        <taxon>Bacteria</taxon>
        <taxon>Bacillati</taxon>
        <taxon>Bacillota</taxon>
        <taxon>Bacilli</taxon>
        <taxon>Lactobacillales</taxon>
        <taxon>Lactobacillaceae</taxon>
        <taxon>Pediococcus</taxon>
    </lineage>
</organism>
<dbReference type="GO" id="GO:0003677">
    <property type="term" value="F:DNA binding"/>
    <property type="evidence" value="ECO:0007669"/>
    <property type="project" value="UniProtKB-KW"/>
</dbReference>
<dbReference type="PATRIC" id="fig|480391.4.peg.900"/>
<keyword evidence="2" id="KW-0805">Transcription regulation</keyword>
<reference evidence="6 7" key="1">
    <citation type="journal article" date="2015" name="Genome Announc.">
        <title>Expanding the biotechnology potential of lactobacilli through comparative genomics of 213 strains and associated genera.</title>
        <authorList>
            <person name="Sun Z."/>
            <person name="Harris H.M."/>
            <person name="McCann A."/>
            <person name="Guo C."/>
            <person name="Argimon S."/>
            <person name="Zhang W."/>
            <person name="Yang X."/>
            <person name="Jeffery I.B."/>
            <person name="Cooney J.C."/>
            <person name="Kagawa T.F."/>
            <person name="Liu W."/>
            <person name="Song Y."/>
            <person name="Salvetti E."/>
            <person name="Wrobel A."/>
            <person name="Rasinkangas P."/>
            <person name="Parkhill J."/>
            <person name="Rea M.C."/>
            <person name="O'Sullivan O."/>
            <person name="Ritari J."/>
            <person name="Douillard F.P."/>
            <person name="Paul Ross R."/>
            <person name="Yang R."/>
            <person name="Briner A.E."/>
            <person name="Felis G.E."/>
            <person name="de Vos W.M."/>
            <person name="Barrangou R."/>
            <person name="Klaenhammer T.R."/>
            <person name="Caufield P.W."/>
            <person name="Cui Y."/>
            <person name="Zhang H."/>
            <person name="O'Toole P.W."/>
        </authorList>
    </citation>
    <scope>NUCLEOTIDE SEQUENCE [LARGE SCALE GENOMIC DNA]</scope>
    <source>
        <strain evidence="6 7">DSM 23026</strain>
    </source>
</reference>
<evidence type="ECO:0000313" key="7">
    <source>
        <dbReference type="Proteomes" id="UP000051249"/>
    </source>
</evidence>
<dbReference type="PANTHER" id="PTHR30204:SF69">
    <property type="entry name" value="MERR-FAMILY TRANSCRIPTIONAL REGULATOR"/>
    <property type="match status" value="1"/>
</dbReference>